<gene>
    <name evidence="4" type="ORF">E4T21_16470</name>
</gene>
<evidence type="ECO:0000256" key="1">
    <source>
        <dbReference type="SAM" id="MobiDB-lite"/>
    </source>
</evidence>
<dbReference type="InterPro" id="IPR000620">
    <property type="entry name" value="EamA_dom"/>
</dbReference>
<evidence type="ECO:0000313" key="4">
    <source>
        <dbReference type="EMBL" id="QEM82966.1"/>
    </source>
</evidence>
<evidence type="ECO:0000259" key="3">
    <source>
        <dbReference type="Pfam" id="PF00892"/>
    </source>
</evidence>
<evidence type="ECO:0000256" key="2">
    <source>
        <dbReference type="SAM" id="Phobius"/>
    </source>
</evidence>
<feature type="transmembrane region" description="Helical" evidence="2">
    <location>
        <begin position="303"/>
        <end position="321"/>
    </location>
</feature>
<feature type="domain" description="EamA" evidence="3">
    <location>
        <begin position="46"/>
        <end position="180"/>
    </location>
</feature>
<dbReference type="OrthoDB" id="6115788at2"/>
<dbReference type="SUPFAM" id="SSF103481">
    <property type="entry name" value="Multidrug resistance efflux transporter EmrE"/>
    <property type="match status" value="2"/>
</dbReference>
<protein>
    <submittedName>
        <fullName evidence="4">DMT family transporter</fullName>
    </submittedName>
</protein>
<dbReference type="EMBL" id="CP038437">
    <property type="protein sequence ID" value="QEM82966.1"/>
    <property type="molecule type" value="Genomic_DNA"/>
</dbReference>
<dbReference type="RefSeq" id="WP_149286088.1">
    <property type="nucleotide sequence ID" value="NZ_CP038437.2"/>
</dbReference>
<dbReference type="Pfam" id="PF00892">
    <property type="entry name" value="EamA"/>
    <property type="match status" value="2"/>
</dbReference>
<feature type="transmembrane region" description="Helical" evidence="2">
    <location>
        <begin position="47"/>
        <end position="65"/>
    </location>
</feature>
<dbReference type="InterPro" id="IPR037185">
    <property type="entry name" value="EmrE-like"/>
</dbReference>
<dbReference type="Proteomes" id="UP000324285">
    <property type="component" value="Chromosome"/>
</dbReference>
<keyword evidence="2" id="KW-0812">Transmembrane</keyword>
<feature type="transmembrane region" description="Helical" evidence="2">
    <location>
        <begin position="140"/>
        <end position="158"/>
    </location>
</feature>
<dbReference type="PANTHER" id="PTHR22911">
    <property type="entry name" value="ACYL-MALONYL CONDENSING ENZYME-RELATED"/>
    <property type="match status" value="1"/>
</dbReference>
<evidence type="ECO:0000313" key="5">
    <source>
        <dbReference type="Proteomes" id="UP000324285"/>
    </source>
</evidence>
<keyword evidence="2" id="KW-0472">Membrane</keyword>
<feature type="transmembrane region" description="Helical" evidence="2">
    <location>
        <begin position="117"/>
        <end position="134"/>
    </location>
</feature>
<feature type="transmembrane region" description="Helical" evidence="2">
    <location>
        <begin position="77"/>
        <end position="96"/>
    </location>
</feature>
<feature type="transmembrane region" description="Helical" evidence="2">
    <location>
        <begin position="190"/>
        <end position="207"/>
    </location>
</feature>
<keyword evidence="2" id="KW-1133">Transmembrane helix</keyword>
<feature type="transmembrane region" description="Helical" evidence="2">
    <location>
        <begin position="247"/>
        <end position="269"/>
    </location>
</feature>
<keyword evidence="5" id="KW-1185">Reference proteome</keyword>
<dbReference type="Gene3D" id="1.10.3730.20">
    <property type="match status" value="1"/>
</dbReference>
<feature type="region of interest" description="Disordered" evidence="1">
    <location>
        <begin position="1"/>
        <end position="25"/>
    </location>
</feature>
<feature type="region of interest" description="Disordered" evidence="1">
    <location>
        <begin position="325"/>
        <end position="348"/>
    </location>
</feature>
<dbReference type="KEGG" id="hbh:E4T21_16470"/>
<name>A0A5C1NI23_9GAMM</name>
<organism evidence="4 5">
    <name type="scientific">Halomonas binhaiensis</name>
    <dbReference type="NCBI Taxonomy" id="2562282"/>
    <lineage>
        <taxon>Bacteria</taxon>
        <taxon>Pseudomonadati</taxon>
        <taxon>Pseudomonadota</taxon>
        <taxon>Gammaproteobacteria</taxon>
        <taxon>Oceanospirillales</taxon>
        <taxon>Halomonadaceae</taxon>
        <taxon>Halomonas</taxon>
    </lineage>
</organism>
<reference evidence="4" key="1">
    <citation type="submission" date="2021-02" db="EMBL/GenBank/DDBJ databases">
        <title>Strain Y2R2, a novel species of the genus Halomonas.</title>
        <authorList>
            <person name="Huang H."/>
        </authorList>
    </citation>
    <scope>NUCLEOTIDE SEQUENCE</scope>
    <source>
        <strain evidence="4">Y2R2</strain>
    </source>
</reference>
<sequence length="348" mass="37554">MASRSPSVPPSTADANPPEPGLDTKGLEAQNLEAQNLETKYDRPLKGIAYMLAAGLLFTMLDSSVKALAQDYSPVQVVWARYLGHMLVLSAYFIWLGKRRGSAMLKTTSLSGQFTRGLLLLGASTFAYLAFRTLPLLQVYVVNFSSPLLVTLLAIPLLKERVNTLQMLAILLGFAGVVICVGPIDWRSQPAILLPFGMTLCFALYQLSTRKFGREDHPLTSLFYAGLAGALVSSAVVPAFWSSIELRHFPLFAAVGIFGAASQLALILAMRYAPASLASPFLYLQIVWAALFGYVFFDDVPRPETWAGAALITLAGIALAVTKRRAPKQASTPHSSASHSSASHSNDS</sequence>
<proteinExistence type="predicted"/>
<accession>A0A5C1NI23</accession>
<feature type="transmembrane region" description="Helical" evidence="2">
    <location>
        <begin position="219"/>
        <end position="241"/>
    </location>
</feature>
<feature type="transmembrane region" description="Helical" evidence="2">
    <location>
        <begin position="165"/>
        <end position="184"/>
    </location>
</feature>
<feature type="domain" description="EamA" evidence="3">
    <location>
        <begin position="191"/>
        <end position="320"/>
    </location>
</feature>
<dbReference type="PANTHER" id="PTHR22911:SF103">
    <property type="entry name" value="BLR2811 PROTEIN"/>
    <property type="match status" value="1"/>
</dbReference>
<dbReference type="GO" id="GO:0016020">
    <property type="term" value="C:membrane"/>
    <property type="evidence" value="ECO:0007669"/>
    <property type="project" value="InterPro"/>
</dbReference>
<feature type="compositionally biased region" description="Low complexity" evidence="1">
    <location>
        <begin position="330"/>
        <end position="348"/>
    </location>
</feature>
<feature type="transmembrane region" description="Helical" evidence="2">
    <location>
        <begin position="281"/>
        <end position="297"/>
    </location>
</feature>
<dbReference type="AlphaFoldDB" id="A0A5C1NI23"/>